<organism evidence="2">
    <name type="scientific">Oryza officinalis</name>
    <dbReference type="NCBI Taxonomy" id="4535"/>
    <lineage>
        <taxon>Eukaryota</taxon>
        <taxon>Viridiplantae</taxon>
        <taxon>Streptophyta</taxon>
        <taxon>Embryophyta</taxon>
        <taxon>Tracheophyta</taxon>
        <taxon>Spermatophyta</taxon>
        <taxon>Magnoliopsida</taxon>
        <taxon>Liliopsida</taxon>
        <taxon>Poales</taxon>
        <taxon>Poaceae</taxon>
        <taxon>BOP clade</taxon>
        <taxon>Oryzoideae</taxon>
        <taxon>Oryzeae</taxon>
        <taxon>Oryzinae</taxon>
        <taxon>Oryza</taxon>
    </lineage>
</organism>
<feature type="region of interest" description="Disordered" evidence="1">
    <location>
        <begin position="161"/>
        <end position="180"/>
    </location>
</feature>
<sequence>MSSEEEAASRRDEPPMLDTLTHHVCRLDGGLGSWWWASSQRARFDGHGGDTSHLSISEQHKEKFCELELFVAGKMWGGRHQQLGADAVDGAHYGGGDAADKLLYDQSGRFPAGQAANGAARAGLPLRLFNEDHAAPLLDLIEASASSRDATVSLIVLHPQGQPHPARSFHKSSDGARSRAINRSVLSRENERDCTNDVPSIPRRALLLGGHVFAGEESRKQNRKRIKRRDPYRIGIDYRVFKQHESPSLPFLFFPLVDSDDCATDAAHAALRRSSSAPLPIGTPSPFCINE</sequence>
<dbReference type="AlphaFoldDB" id="D0ABD9"/>
<accession>D0ABD9</accession>
<evidence type="ECO:0000256" key="1">
    <source>
        <dbReference type="SAM" id="MobiDB-lite"/>
    </source>
</evidence>
<evidence type="ECO:0000313" key="2">
    <source>
        <dbReference type="EMBL" id="CBG76277.1"/>
    </source>
</evidence>
<proteinExistence type="predicted"/>
<name>D0ABD9_9ORYZ</name>
<reference evidence="2" key="1">
    <citation type="journal article" date="2009" name="J. Genet. Genomics">
        <title>Analysis of collinear regions of Oryza AA and CC genomes.</title>
        <authorList>
            <person name="Feng Q."/>
            <person name="Huang T."/>
            <person name="Zhao Q."/>
            <person name="Zhu J."/>
            <person name="Lin Z."/>
            <person name="Han B."/>
        </authorList>
    </citation>
    <scope>NUCLEOTIDE SEQUENCE</scope>
</reference>
<gene>
    <name evidence="2" type="primary">OO_Ba0005L10-OO_Ba0081K17.28</name>
</gene>
<dbReference type="EMBL" id="FP565615">
    <property type="protein sequence ID" value="CBG76277.1"/>
    <property type="molecule type" value="Genomic_DNA"/>
</dbReference>
<reference evidence="2" key="2">
    <citation type="submission" date="2009-09" db="EMBL/GenBank/DDBJ databases">
        <authorList>
            <person name="Han"/>
            <person name="B"/>
            <person name="Feng"/>
            <person name="Q"/>
            <person name="Huang"/>
            <person name="T"/>
            <person name="Zhao"/>
            <person name="Q"/>
            <person name="Zhu"/>
            <person name="J J.and.Lin."/>
            <person name="Z X."/>
        </authorList>
    </citation>
    <scope>NUCLEOTIDE SEQUENCE</scope>
</reference>
<protein>
    <submittedName>
        <fullName evidence="2">OO_Ba0005L10-OO_Ba0081K17.28 protein</fullName>
    </submittedName>
</protein>